<feature type="domain" description="DinB-like" evidence="1">
    <location>
        <begin position="35"/>
        <end position="168"/>
    </location>
</feature>
<sequence length="184" mass="21593">MDIDVLKYPVGKYEAPAEITGDVFDKWIETMASLPEQLKKVVGNLSYDELELQYRPGSWNIKQVVHHLADSHMNSFIRFKLILTEENPTIKPYDEAAWAKTADANNEDIMESIDILEGLHNRWVMLLKSLKPEHKKRTYFHPEYDKEFTLEWMLGLYNWHCKHHLAHIKQAIKLEGEFTPEKVG</sequence>
<name>A0A239ITF4_EKHLU</name>
<accession>A0A239ITF4</accession>
<gene>
    <name evidence="2" type="ORF">SAMN05421640_1824</name>
</gene>
<proteinExistence type="predicted"/>
<organism evidence="2 3">
    <name type="scientific">Ekhidna lutea</name>
    <dbReference type="NCBI Taxonomy" id="447679"/>
    <lineage>
        <taxon>Bacteria</taxon>
        <taxon>Pseudomonadati</taxon>
        <taxon>Bacteroidota</taxon>
        <taxon>Cytophagia</taxon>
        <taxon>Cytophagales</taxon>
        <taxon>Reichenbachiellaceae</taxon>
        <taxon>Ekhidna</taxon>
    </lineage>
</organism>
<dbReference type="SUPFAM" id="SSF109854">
    <property type="entry name" value="DinB/YfiT-like putative metalloenzymes"/>
    <property type="match status" value="1"/>
</dbReference>
<evidence type="ECO:0000259" key="1">
    <source>
        <dbReference type="Pfam" id="PF12867"/>
    </source>
</evidence>
<dbReference type="AlphaFoldDB" id="A0A239ITF4"/>
<dbReference type="InterPro" id="IPR034660">
    <property type="entry name" value="DinB/YfiT-like"/>
</dbReference>
<evidence type="ECO:0000313" key="2">
    <source>
        <dbReference type="EMBL" id="SNS96910.1"/>
    </source>
</evidence>
<dbReference type="Gene3D" id="1.20.120.450">
    <property type="entry name" value="dinb family like domain"/>
    <property type="match status" value="1"/>
</dbReference>
<evidence type="ECO:0000313" key="3">
    <source>
        <dbReference type="Proteomes" id="UP000198393"/>
    </source>
</evidence>
<dbReference type="InterPro" id="IPR024775">
    <property type="entry name" value="DinB-like"/>
</dbReference>
<reference evidence="2 3" key="1">
    <citation type="submission" date="2017-06" db="EMBL/GenBank/DDBJ databases">
        <authorList>
            <person name="Kim H.J."/>
            <person name="Triplett B.A."/>
        </authorList>
    </citation>
    <scope>NUCLEOTIDE SEQUENCE [LARGE SCALE GENOMIC DNA]</scope>
    <source>
        <strain evidence="2 3">DSM 19307</strain>
    </source>
</reference>
<dbReference type="Proteomes" id="UP000198393">
    <property type="component" value="Unassembled WGS sequence"/>
</dbReference>
<protein>
    <submittedName>
        <fullName evidence="2">DinB superfamily protein</fullName>
    </submittedName>
</protein>
<dbReference type="RefSeq" id="WP_089356559.1">
    <property type="nucleotide sequence ID" value="NZ_FZPD01000003.1"/>
</dbReference>
<keyword evidence="3" id="KW-1185">Reference proteome</keyword>
<dbReference type="Pfam" id="PF12867">
    <property type="entry name" value="DinB_2"/>
    <property type="match status" value="1"/>
</dbReference>
<dbReference type="OrthoDB" id="9796039at2"/>
<dbReference type="EMBL" id="FZPD01000003">
    <property type="protein sequence ID" value="SNS96910.1"/>
    <property type="molecule type" value="Genomic_DNA"/>
</dbReference>
<dbReference type="NCBIfam" id="NF009807">
    <property type="entry name" value="PRK13291.1"/>
    <property type="match status" value="1"/>
</dbReference>